<reference evidence="2 3" key="1">
    <citation type="journal article" date="2019" name="Int. J. Syst. Evol. Microbiol.">
        <title>The Global Catalogue of Microorganisms (GCM) 10K type strain sequencing project: providing services to taxonomists for standard genome sequencing and annotation.</title>
        <authorList>
            <consortium name="The Broad Institute Genomics Platform"/>
            <consortium name="The Broad Institute Genome Sequencing Center for Infectious Disease"/>
            <person name="Wu L."/>
            <person name="Ma J."/>
        </authorList>
    </citation>
    <scope>NUCLEOTIDE SEQUENCE [LARGE SCALE GENOMIC DNA]</scope>
    <source>
        <strain evidence="2 3">NBRC 111368</strain>
    </source>
</reference>
<keyword evidence="3" id="KW-1185">Reference proteome</keyword>
<name>A0ABD5S5L2_9EURY</name>
<keyword evidence="1" id="KW-1133">Transmembrane helix</keyword>
<dbReference type="GO" id="GO:0016787">
    <property type="term" value="F:hydrolase activity"/>
    <property type="evidence" value="ECO:0007669"/>
    <property type="project" value="UniProtKB-KW"/>
</dbReference>
<evidence type="ECO:0000313" key="3">
    <source>
        <dbReference type="Proteomes" id="UP001596328"/>
    </source>
</evidence>
<feature type="transmembrane region" description="Helical" evidence="1">
    <location>
        <begin position="80"/>
        <end position="98"/>
    </location>
</feature>
<dbReference type="AlphaFoldDB" id="A0ABD5S5L2"/>
<feature type="transmembrane region" description="Helical" evidence="1">
    <location>
        <begin position="49"/>
        <end position="68"/>
    </location>
</feature>
<protein>
    <submittedName>
        <fullName evidence="2">Serine hydrolase</fullName>
    </submittedName>
</protein>
<dbReference type="EMBL" id="JBHSWU010001487">
    <property type="protein sequence ID" value="MFC6726894.1"/>
    <property type="molecule type" value="Genomic_DNA"/>
</dbReference>
<dbReference type="Proteomes" id="UP001596328">
    <property type="component" value="Unassembled WGS sequence"/>
</dbReference>
<gene>
    <name evidence="2" type="ORF">ACFQE1_21455</name>
</gene>
<evidence type="ECO:0000313" key="2">
    <source>
        <dbReference type="EMBL" id="MFC6726894.1"/>
    </source>
</evidence>
<keyword evidence="1" id="KW-0472">Membrane</keyword>
<organism evidence="2 3">
    <name type="scientific">Halobium palmae</name>
    <dbReference type="NCBI Taxonomy" id="1776492"/>
    <lineage>
        <taxon>Archaea</taxon>
        <taxon>Methanobacteriati</taxon>
        <taxon>Methanobacteriota</taxon>
        <taxon>Stenosarchaea group</taxon>
        <taxon>Halobacteria</taxon>
        <taxon>Halobacteriales</taxon>
        <taxon>Haloferacaceae</taxon>
        <taxon>Halobium</taxon>
    </lineage>
</organism>
<evidence type="ECO:0000256" key="1">
    <source>
        <dbReference type="SAM" id="Phobius"/>
    </source>
</evidence>
<keyword evidence="2" id="KW-0378">Hydrolase</keyword>
<accession>A0ABD5S5L2</accession>
<sequence>TPRERGARWLLAGTGLLWIAVVAIFVLAWVNFNAEAASPSLALRVGRVLPYVALVGTVGTVVATVLAWRDGYWSLPVRLHYSLVVTAAILVAWQLYLLRVVPL</sequence>
<comment type="caution">
    <text evidence="2">The sequence shown here is derived from an EMBL/GenBank/DDBJ whole genome shotgun (WGS) entry which is preliminary data.</text>
</comment>
<keyword evidence="1" id="KW-0812">Transmembrane</keyword>
<feature type="transmembrane region" description="Helical" evidence="1">
    <location>
        <begin position="9"/>
        <end position="29"/>
    </location>
</feature>
<proteinExistence type="predicted"/>
<feature type="non-terminal residue" evidence="2">
    <location>
        <position position="1"/>
    </location>
</feature>